<reference evidence="2 3" key="1">
    <citation type="submission" date="2019-03" db="EMBL/GenBank/DDBJ databases">
        <title>Sequencing the genomes of 1000 actinobacteria strains.</title>
        <authorList>
            <person name="Klenk H.-P."/>
        </authorList>
    </citation>
    <scope>NUCLEOTIDE SEQUENCE [LARGE SCALE GENOMIC DNA]</scope>
    <source>
        <strain evidence="2 3">DSM 43805</strain>
    </source>
</reference>
<comment type="caution">
    <text evidence="2">The sequence shown here is derived from an EMBL/GenBank/DDBJ whole genome shotgun (WGS) entry which is preliminary data.</text>
</comment>
<sequence length="91" mass="9802">MPISVRTLLLWHVRHACFTDGRRIGIVATMGNWTGDESDGDDVKLLGVYSTAEAAQEQADRVLSLPSFGDEPDCLGSTRTPSVRTGKPTGL</sequence>
<dbReference type="EMBL" id="SNWR01000001">
    <property type="protein sequence ID" value="TDO36967.1"/>
    <property type="molecule type" value="Genomic_DNA"/>
</dbReference>
<accession>A0A4R6JM94</accession>
<feature type="region of interest" description="Disordered" evidence="1">
    <location>
        <begin position="67"/>
        <end position="91"/>
    </location>
</feature>
<proteinExistence type="predicted"/>
<keyword evidence="3" id="KW-1185">Reference proteome</keyword>
<dbReference type="Proteomes" id="UP000294901">
    <property type="component" value="Unassembled WGS sequence"/>
</dbReference>
<dbReference type="AlphaFoldDB" id="A0A4R6JM94"/>
<name>A0A4R6JM94_9ACTN</name>
<evidence type="ECO:0000313" key="2">
    <source>
        <dbReference type="EMBL" id="TDO36967.1"/>
    </source>
</evidence>
<evidence type="ECO:0000256" key="1">
    <source>
        <dbReference type="SAM" id="MobiDB-lite"/>
    </source>
</evidence>
<organism evidence="2 3">
    <name type="scientific">Paractinoplanes brasiliensis</name>
    <dbReference type="NCBI Taxonomy" id="52695"/>
    <lineage>
        <taxon>Bacteria</taxon>
        <taxon>Bacillati</taxon>
        <taxon>Actinomycetota</taxon>
        <taxon>Actinomycetes</taxon>
        <taxon>Micromonosporales</taxon>
        <taxon>Micromonosporaceae</taxon>
        <taxon>Paractinoplanes</taxon>
    </lineage>
</organism>
<protein>
    <submittedName>
        <fullName evidence="2">Uncharacterized protein</fullName>
    </submittedName>
</protein>
<gene>
    <name evidence="2" type="ORF">C8E87_0558</name>
</gene>
<evidence type="ECO:0000313" key="3">
    <source>
        <dbReference type="Proteomes" id="UP000294901"/>
    </source>
</evidence>